<evidence type="ECO:0000313" key="3">
    <source>
        <dbReference type="Proteomes" id="UP000576393"/>
    </source>
</evidence>
<organism evidence="2 3">
    <name type="scientific">Streptosporangium sandarakinum</name>
    <dbReference type="NCBI Taxonomy" id="1260955"/>
    <lineage>
        <taxon>Bacteria</taxon>
        <taxon>Bacillati</taxon>
        <taxon>Actinomycetota</taxon>
        <taxon>Actinomycetes</taxon>
        <taxon>Streptosporangiales</taxon>
        <taxon>Streptosporangiaceae</taxon>
        <taxon>Streptosporangium</taxon>
    </lineage>
</organism>
<evidence type="ECO:0000313" key="2">
    <source>
        <dbReference type="EMBL" id="NYF42154.1"/>
    </source>
</evidence>
<dbReference type="Proteomes" id="UP000576393">
    <property type="component" value="Unassembled WGS sequence"/>
</dbReference>
<feature type="domain" description="DUF1023" evidence="1">
    <location>
        <begin position="360"/>
        <end position="534"/>
    </location>
</feature>
<evidence type="ECO:0000259" key="1">
    <source>
        <dbReference type="Pfam" id="PF06259"/>
    </source>
</evidence>
<dbReference type="SUPFAM" id="SSF53474">
    <property type="entry name" value="alpha/beta-Hydrolases"/>
    <property type="match status" value="1"/>
</dbReference>
<comment type="caution">
    <text evidence="2">The sequence shown here is derived from an EMBL/GenBank/DDBJ whole genome shotgun (WGS) entry which is preliminary data.</text>
</comment>
<accession>A0A852V4M9</accession>
<dbReference type="AlphaFoldDB" id="A0A852V4M9"/>
<dbReference type="Gene3D" id="3.40.50.1820">
    <property type="entry name" value="alpha/beta hydrolase"/>
    <property type="match status" value="1"/>
</dbReference>
<gene>
    <name evidence="2" type="ORF">HDA43_004355</name>
</gene>
<dbReference type="InterPro" id="IPR010427">
    <property type="entry name" value="DUF1023"/>
</dbReference>
<reference evidence="2 3" key="1">
    <citation type="submission" date="2020-07" db="EMBL/GenBank/DDBJ databases">
        <title>Sequencing the genomes of 1000 actinobacteria strains.</title>
        <authorList>
            <person name="Klenk H.-P."/>
        </authorList>
    </citation>
    <scope>NUCLEOTIDE SEQUENCE [LARGE SCALE GENOMIC DNA]</scope>
    <source>
        <strain evidence="2 3">DSM 45763</strain>
    </source>
</reference>
<dbReference type="InterPro" id="IPR029058">
    <property type="entry name" value="AB_hydrolase_fold"/>
</dbReference>
<name>A0A852V4M9_9ACTN</name>
<dbReference type="RefSeq" id="WP_179824518.1">
    <property type="nucleotide sequence ID" value="NZ_JACCCO010000002.1"/>
</dbReference>
<keyword evidence="3" id="KW-1185">Reference proteome</keyword>
<protein>
    <recommendedName>
        <fullName evidence="1">DUF1023 domain-containing protein</fullName>
    </recommendedName>
</protein>
<sequence>MTATAKSAIAAYQRIAELAQVNAPALNKAAQTIQANAWVGGGASNFSKELFAHRTRIQQAFQSALDELAELIVREGGSAPPRLHVTTPMPTTMSAGAGGFRGIDEGQMEALVKELDRAGDTLSAAGSQLQSACSALCVAPGAGRTVGAAGAWAETQTRDLRRRLDVIKRRVPTTESGLPLTGPFPGAGMIGAATAAYELFGASDTAPNKARDLLARAGKGDAEALKGVLDIQRAGKDAGLAGRVKAWWEALDPATTKKLSGAAPGLVGSLNGLPSATRDQLNRTFLANEEKRLTKQLSELNQGARSGRFPALADPRAMSAAATQIGDMLKRVQAVKTALAKGGQNGVPPALLLSFDAVHGHGRAVLSYGDPDKANNITTYVPGFSTKVEGDGGDFDRSLTTWKVAAELDPDKRTASIAWLGYDAPQLEGVAVPGHSVAFDGAADKGAQELASFVDGLYATHDLAAPARLTMVGHSYGSLTTGKAARLRPGTFADDLVFVGSPGVSTSHADQLSMGRDHVWVGASDNDPVAKFGRFGGDPDSPEFGAIRFRAGEGGHSDYWQDRSDSLRNIGRIVTGKTDKVEKMFVPFL</sequence>
<dbReference type="Pfam" id="PF06259">
    <property type="entry name" value="Abhydrolase_8"/>
    <property type="match status" value="1"/>
</dbReference>
<dbReference type="EMBL" id="JACCCO010000002">
    <property type="protein sequence ID" value="NYF42154.1"/>
    <property type="molecule type" value="Genomic_DNA"/>
</dbReference>
<proteinExistence type="predicted"/>